<evidence type="ECO:0008006" key="4">
    <source>
        <dbReference type="Google" id="ProtNLM"/>
    </source>
</evidence>
<evidence type="ECO:0000313" key="3">
    <source>
        <dbReference type="Proteomes" id="UP001189429"/>
    </source>
</evidence>
<feature type="non-terminal residue" evidence="2">
    <location>
        <position position="179"/>
    </location>
</feature>
<dbReference type="InterPro" id="IPR037151">
    <property type="entry name" value="AlkB-like_sf"/>
</dbReference>
<gene>
    <name evidence="2" type="ORF">PCOR1329_LOCUS57067</name>
</gene>
<dbReference type="Gene3D" id="2.60.120.590">
    <property type="entry name" value="Alpha-ketoglutarate-dependent dioxygenase AlkB-like"/>
    <property type="match status" value="1"/>
</dbReference>
<evidence type="ECO:0000256" key="1">
    <source>
        <dbReference type="SAM" id="MobiDB-lite"/>
    </source>
</evidence>
<organism evidence="2 3">
    <name type="scientific">Prorocentrum cordatum</name>
    <dbReference type="NCBI Taxonomy" id="2364126"/>
    <lineage>
        <taxon>Eukaryota</taxon>
        <taxon>Sar</taxon>
        <taxon>Alveolata</taxon>
        <taxon>Dinophyceae</taxon>
        <taxon>Prorocentrales</taxon>
        <taxon>Prorocentraceae</taxon>
        <taxon>Prorocentrum</taxon>
    </lineage>
</organism>
<feature type="region of interest" description="Disordered" evidence="1">
    <location>
        <begin position="1"/>
        <end position="41"/>
    </location>
</feature>
<comment type="caution">
    <text evidence="2">The sequence shown here is derived from an EMBL/GenBank/DDBJ whole genome shotgun (WGS) entry which is preliminary data.</text>
</comment>
<protein>
    <recommendedName>
        <fullName evidence="4">RNA-dependent RNA polymerase</fullName>
    </recommendedName>
</protein>
<feature type="compositionally biased region" description="Basic and acidic residues" evidence="1">
    <location>
        <begin position="1"/>
        <end position="15"/>
    </location>
</feature>
<dbReference type="Proteomes" id="UP001189429">
    <property type="component" value="Unassembled WGS sequence"/>
</dbReference>
<proteinExistence type="predicted"/>
<sequence>GKKGKKDKDGKDAKGKGKGKKGKKEDPRDIPPEKVGEGETWEVSRHKTGLCLLGELAPANVHWKYVLKDESRRSFAGFLPKAFSEAQCATFFEKVRDGTDWKQPQGTHGLMPRKTAWMTKKGCTCTYRYGVFEVPSEEFPPYMIELLKLVMPMCGITNQQAWPDSCNLNLYDDGGASVG</sequence>
<keyword evidence="3" id="KW-1185">Reference proteome</keyword>
<feature type="compositionally biased region" description="Basic and acidic residues" evidence="1">
    <location>
        <begin position="23"/>
        <end position="41"/>
    </location>
</feature>
<name>A0ABN9VDK5_9DINO</name>
<evidence type="ECO:0000313" key="2">
    <source>
        <dbReference type="EMBL" id="CAK0871139.1"/>
    </source>
</evidence>
<feature type="non-terminal residue" evidence="2">
    <location>
        <position position="1"/>
    </location>
</feature>
<accession>A0ABN9VDK5</accession>
<dbReference type="EMBL" id="CAUYUJ010017040">
    <property type="protein sequence ID" value="CAK0871139.1"/>
    <property type="molecule type" value="Genomic_DNA"/>
</dbReference>
<reference evidence="2" key="1">
    <citation type="submission" date="2023-10" db="EMBL/GenBank/DDBJ databases">
        <authorList>
            <person name="Chen Y."/>
            <person name="Shah S."/>
            <person name="Dougan E. K."/>
            <person name="Thang M."/>
            <person name="Chan C."/>
        </authorList>
    </citation>
    <scope>NUCLEOTIDE SEQUENCE [LARGE SCALE GENOMIC DNA]</scope>
</reference>
<dbReference type="SUPFAM" id="SSF51197">
    <property type="entry name" value="Clavaminate synthase-like"/>
    <property type="match status" value="1"/>
</dbReference>